<keyword evidence="1" id="KW-1133">Transmembrane helix</keyword>
<gene>
    <name evidence="2" type="ordered locus">FraEuI1c_1499</name>
</gene>
<dbReference type="AlphaFoldDB" id="E3J6D4"/>
<name>E3J6D4_PSEI1</name>
<accession>E3J6D4</accession>
<dbReference type="KEGG" id="fri:FraEuI1c_1499"/>
<reference evidence="2 3" key="1">
    <citation type="submission" date="2010-10" db="EMBL/GenBank/DDBJ databases">
        <title>Complete sequence of Frankia sp. EuI1c.</title>
        <authorList>
            <consortium name="US DOE Joint Genome Institute"/>
            <person name="Lucas S."/>
            <person name="Copeland A."/>
            <person name="Lapidus A."/>
            <person name="Cheng J.-F."/>
            <person name="Bruce D."/>
            <person name="Goodwin L."/>
            <person name="Pitluck S."/>
            <person name="Chertkov O."/>
            <person name="Detter J.C."/>
            <person name="Han C."/>
            <person name="Tapia R."/>
            <person name="Land M."/>
            <person name="Hauser L."/>
            <person name="Jeffries C."/>
            <person name="Kyrpides N."/>
            <person name="Ivanova N."/>
            <person name="Mikhailova N."/>
            <person name="Beauchemin N."/>
            <person name="Sen A."/>
            <person name="Sur S.A."/>
            <person name="Gtari M."/>
            <person name="Wall L."/>
            <person name="Tisa L."/>
            <person name="Woyke T."/>
        </authorList>
    </citation>
    <scope>NUCLEOTIDE SEQUENCE [LARGE SCALE GENOMIC DNA]</scope>
    <source>
        <strain evidence="3">DSM 45817 / CECT 9037 / EuI1c</strain>
    </source>
</reference>
<dbReference type="eggNOG" id="ENOG502ZUBW">
    <property type="taxonomic scope" value="Bacteria"/>
</dbReference>
<evidence type="ECO:0000313" key="2">
    <source>
        <dbReference type="EMBL" id="ADP79561.1"/>
    </source>
</evidence>
<sequence>MVGSLSAAASAGSARPFDPIVARPSHRLSIVIATSAETADLLRADGQLPETYLRLGRLAAFYRDADSQLPRVLAVRDLDPPTLAFRRGGGTAATIRAARLWLFDVQAGPIVAVLSVDLDCEPLVLIPFLEDLYYDDLTIGGSPIDGVAADLLDGVDAAVRHSAGSRLELTSQRHQMVFTSATLPEDSVQRLIYRADLDANPQYSSIQYPAELNRRPTSGAAVGAYVSVLAAQQDYIENCALLSSVQVVAASCKIRRVRFAAYETLLRVRELGTTRATMSRPERRAELARLHETLAEQELALTFGVEAACEIGILVPALRVENFHRQLVACTGLRDSIETVSTMLARATSVLAAEEGSQTALDAQRQDLRRLRYGVTIGLLSTIAVPIGIILGFFGGNYTQVDGNRSMFDWSHYHDMYLAVLGLILAAGTVFAILFLLERLQIRRASKPSH</sequence>
<dbReference type="EMBL" id="CP002299">
    <property type="protein sequence ID" value="ADP79561.1"/>
    <property type="molecule type" value="Genomic_DNA"/>
</dbReference>
<dbReference type="HOGENOM" id="CLU_608012_0_0_11"/>
<feature type="transmembrane region" description="Helical" evidence="1">
    <location>
        <begin position="416"/>
        <end position="437"/>
    </location>
</feature>
<keyword evidence="1" id="KW-0472">Membrane</keyword>
<proteinExistence type="predicted"/>
<feature type="transmembrane region" description="Helical" evidence="1">
    <location>
        <begin position="373"/>
        <end position="396"/>
    </location>
</feature>
<keyword evidence="3" id="KW-1185">Reference proteome</keyword>
<evidence type="ECO:0000313" key="3">
    <source>
        <dbReference type="Proteomes" id="UP000002484"/>
    </source>
</evidence>
<dbReference type="Proteomes" id="UP000002484">
    <property type="component" value="Chromosome"/>
</dbReference>
<protein>
    <submittedName>
        <fullName evidence="2">Uncharacterized protein</fullName>
    </submittedName>
</protein>
<evidence type="ECO:0000256" key="1">
    <source>
        <dbReference type="SAM" id="Phobius"/>
    </source>
</evidence>
<keyword evidence="1" id="KW-0812">Transmembrane</keyword>
<dbReference type="InParanoid" id="E3J6D4"/>
<organism evidence="2 3">
    <name type="scientific">Pseudofrankia inefficax (strain DSM 45817 / CECT 9037 / DDB 130130 / EuI1c)</name>
    <name type="common">Frankia inefficax</name>
    <dbReference type="NCBI Taxonomy" id="298654"/>
    <lineage>
        <taxon>Bacteria</taxon>
        <taxon>Bacillati</taxon>
        <taxon>Actinomycetota</taxon>
        <taxon>Actinomycetes</taxon>
        <taxon>Frankiales</taxon>
        <taxon>Frankiaceae</taxon>
        <taxon>Pseudofrankia</taxon>
    </lineage>
</organism>